<evidence type="ECO:0000313" key="1">
    <source>
        <dbReference type="EMBL" id="PJK29397.1"/>
    </source>
</evidence>
<dbReference type="OrthoDB" id="8480244at2"/>
<evidence type="ECO:0008006" key="3">
    <source>
        <dbReference type="Google" id="ProtNLM"/>
    </source>
</evidence>
<dbReference type="AlphaFoldDB" id="A0A2M9G0Z9"/>
<dbReference type="EMBL" id="PHIG01000033">
    <property type="protein sequence ID" value="PJK29397.1"/>
    <property type="molecule type" value="Genomic_DNA"/>
</dbReference>
<gene>
    <name evidence="1" type="ORF">CVT23_12415</name>
</gene>
<sequence>MSGPEPMPLPAVFRVELDPELAVVSPVLAEALRLWEALRGPRQMPARRDFDPAETPRALLPHILLIDVDAGAGAEPRFRWRLIGTHVTTMLGRDMTGRWFDEIYDAGTLTSITTGPRWVLANRRPVRTVGQAPVDERSYLRSENLHMPLSDDGRRVDKILVATDLRSIRL</sequence>
<protein>
    <recommendedName>
        <fullName evidence="3">PAS domain-containing protein</fullName>
    </recommendedName>
</protein>
<keyword evidence="2" id="KW-1185">Reference proteome</keyword>
<reference evidence="1 2" key="1">
    <citation type="submission" date="2017-11" db="EMBL/GenBank/DDBJ databases">
        <title>Draft genome sequence of Rhizobiales bacterium SY3-13.</title>
        <authorList>
            <person name="Sun C."/>
        </authorList>
    </citation>
    <scope>NUCLEOTIDE SEQUENCE [LARGE SCALE GENOMIC DNA]</scope>
    <source>
        <strain evidence="1 2">SY3-13</strain>
    </source>
</reference>
<dbReference type="Proteomes" id="UP000229498">
    <property type="component" value="Unassembled WGS sequence"/>
</dbReference>
<dbReference type="Pfam" id="PF07310">
    <property type="entry name" value="PAS_5"/>
    <property type="match status" value="1"/>
</dbReference>
<evidence type="ECO:0000313" key="2">
    <source>
        <dbReference type="Proteomes" id="UP000229498"/>
    </source>
</evidence>
<organism evidence="1 2">
    <name type="scientific">Minwuia thermotolerans</name>
    <dbReference type="NCBI Taxonomy" id="2056226"/>
    <lineage>
        <taxon>Bacteria</taxon>
        <taxon>Pseudomonadati</taxon>
        <taxon>Pseudomonadota</taxon>
        <taxon>Alphaproteobacteria</taxon>
        <taxon>Minwuiales</taxon>
        <taxon>Minwuiaceae</taxon>
        <taxon>Minwuia</taxon>
    </lineage>
</organism>
<dbReference type="RefSeq" id="WP_109792061.1">
    <property type="nucleotide sequence ID" value="NZ_PHIG01000033.1"/>
</dbReference>
<comment type="caution">
    <text evidence="1">The sequence shown here is derived from an EMBL/GenBank/DDBJ whole genome shotgun (WGS) entry which is preliminary data.</text>
</comment>
<dbReference type="InterPro" id="IPR009922">
    <property type="entry name" value="DUF1457"/>
</dbReference>
<name>A0A2M9G0Z9_9PROT</name>
<proteinExistence type="predicted"/>
<accession>A0A2M9G0Z9</accession>